<protein>
    <submittedName>
        <fullName evidence="1">Uncharacterized protein</fullName>
    </submittedName>
</protein>
<dbReference type="EMBL" id="FQZQ01000047">
    <property type="protein sequence ID" value="SHK61730.1"/>
    <property type="molecule type" value="Genomic_DNA"/>
</dbReference>
<name>A0A1M6TXV6_9RHOB</name>
<evidence type="ECO:0000313" key="2">
    <source>
        <dbReference type="Proteomes" id="UP000183982"/>
    </source>
</evidence>
<evidence type="ECO:0000313" key="1">
    <source>
        <dbReference type="EMBL" id="SHK61730.1"/>
    </source>
</evidence>
<organism evidence="1 2">
    <name type="scientific">Shimia gijangensis</name>
    <dbReference type="NCBI Taxonomy" id="1470563"/>
    <lineage>
        <taxon>Bacteria</taxon>
        <taxon>Pseudomonadati</taxon>
        <taxon>Pseudomonadota</taxon>
        <taxon>Alphaproteobacteria</taxon>
        <taxon>Rhodobacterales</taxon>
        <taxon>Roseobacteraceae</taxon>
    </lineage>
</organism>
<dbReference type="AlphaFoldDB" id="A0A1M6TXV6"/>
<gene>
    <name evidence="1" type="ORF">SAMN05444000_1471</name>
</gene>
<accession>A0A1M6TXV6</accession>
<proteinExistence type="predicted"/>
<dbReference type="Proteomes" id="UP000183982">
    <property type="component" value="Unassembled WGS sequence"/>
</dbReference>
<keyword evidence="2" id="KW-1185">Reference proteome</keyword>
<sequence length="82" mass="9497">MHMQQHRCGFTPARGRFRPDAFAESKLVYGVRSGLGVDLRQRRENLDLMRLWMAAFNVLVCQVRARGEFTLSADFVEKLLLI</sequence>
<reference evidence="2" key="1">
    <citation type="submission" date="2016-11" db="EMBL/GenBank/DDBJ databases">
        <authorList>
            <person name="Varghese N."/>
            <person name="Submissions S."/>
        </authorList>
    </citation>
    <scope>NUCLEOTIDE SEQUENCE [LARGE SCALE GENOMIC DNA]</scope>
    <source>
        <strain evidence="2">DSM 100564</strain>
    </source>
</reference>